<evidence type="ECO:0000313" key="2">
    <source>
        <dbReference type="Proteomes" id="UP000601435"/>
    </source>
</evidence>
<keyword evidence="2" id="KW-1185">Reference proteome</keyword>
<reference evidence="1" key="1">
    <citation type="submission" date="2021-02" db="EMBL/GenBank/DDBJ databases">
        <authorList>
            <person name="Dougan E. K."/>
            <person name="Rhodes N."/>
            <person name="Thang M."/>
            <person name="Chan C."/>
        </authorList>
    </citation>
    <scope>NUCLEOTIDE SEQUENCE</scope>
</reference>
<dbReference type="Proteomes" id="UP000601435">
    <property type="component" value="Unassembled WGS sequence"/>
</dbReference>
<organism evidence="1 2">
    <name type="scientific">Symbiodinium necroappetens</name>
    <dbReference type="NCBI Taxonomy" id="1628268"/>
    <lineage>
        <taxon>Eukaryota</taxon>
        <taxon>Sar</taxon>
        <taxon>Alveolata</taxon>
        <taxon>Dinophyceae</taxon>
        <taxon>Suessiales</taxon>
        <taxon>Symbiodiniaceae</taxon>
        <taxon>Symbiodinium</taxon>
    </lineage>
</organism>
<comment type="caution">
    <text evidence="1">The sequence shown here is derived from an EMBL/GenBank/DDBJ whole genome shotgun (WGS) entry which is preliminary data.</text>
</comment>
<accession>A0A813A670</accession>
<dbReference type="AlphaFoldDB" id="A0A813A670"/>
<sequence>MGAQTSGTFESGEIISAFKGYETDYELGAKAALRAFIDYCIQIVKSVPQHGVNLSPLQQPDATPAAALEAVRDASRVNDQRRDAWD</sequence>
<protein>
    <submittedName>
        <fullName evidence="1">GyaR protein</fullName>
    </submittedName>
</protein>
<proteinExistence type="predicted"/>
<feature type="non-terminal residue" evidence="1">
    <location>
        <position position="86"/>
    </location>
</feature>
<evidence type="ECO:0000313" key="1">
    <source>
        <dbReference type="EMBL" id="CAE7856400.1"/>
    </source>
</evidence>
<name>A0A813A670_9DINO</name>
<feature type="non-terminal residue" evidence="1">
    <location>
        <position position="1"/>
    </location>
</feature>
<gene>
    <name evidence="1" type="primary">gyaR</name>
    <name evidence="1" type="ORF">SNEC2469_LOCUS26908</name>
</gene>
<dbReference type="EMBL" id="CAJNJA010055742">
    <property type="protein sequence ID" value="CAE7856400.1"/>
    <property type="molecule type" value="Genomic_DNA"/>
</dbReference>